<evidence type="ECO:0000313" key="7">
    <source>
        <dbReference type="Proteomes" id="UP000186817"/>
    </source>
</evidence>
<feature type="repeat" description="HEAT" evidence="3">
    <location>
        <begin position="1119"/>
        <end position="1155"/>
    </location>
</feature>
<feature type="region of interest" description="Disordered" evidence="4">
    <location>
        <begin position="40"/>
        <end position="73"/>
    </location>
</feature>
<name>A0A1Q9EY93_SYMMI</name>
<evidence type="ECO:0000256" key="3">
    <source>
        <dbReference type="PROSITE-ProRule" id="PRU00103"/>
    </source>
</evidence>
<dbReference type="Proteomes" id="UP000186817">
    <property type="component" value="Unassembled WGS sequence"/>
</dbReference>
<dbReference type="InterPro" id="IPR021133">
    <property type="entry name" value="HEAT_type_2"/>
</dbReference>
<dbReference type="InterPro" id="IPR004155">
    <property type="entry name" value="PBS_lyase_HEAT"/>
</dbReference>
<accession>A0A1Q9EY93</accession>
<dbReference type="Gene3D" id="1.25.10.10">
    <property type="entry name" value="Leucine-rich Repeat Variant"/>
    <property type="match status" value="7"/>
</dbReference>
<dbReference type="InterPro" id="IPR016024">
    <property type="entry name" value="ARM-type_fold"/>
</dbReference>
<feature type="repeat" description="HEAT" evidence="3">
    <location>
        <begin position="1053"/>
        <end position="1089"/>
    </location>
</feature>
<protein>
    <recommendedName>
        <fullName evidence="5">Spen paralogue and orthologue SPOC C-terminal domain-containing protein</fullName>
    </recommendedName>
</protein>
<dbReference type="InterPro" id="IPR011989">
    <property type="entry name" value="ARM-like"/>
</dbReference>
<evidence type="ECO:0000256" key="2">
    <source>
        <dbReference type="ARBA" id="ARBA00045876"/>
    </source>
</evidence>
<evidence type="ECO:0000259" key="5">
    <source>
        <dbReference type="Pfam" id="PF07744"/>
    </source>
</evidence>
<dbReference type="PANTHER" id="PTHR12697:SF5">
    <property type="entry name" value="DEOXYHYPUSINE HYDROXYLASE"/>
    <property type="match status" value="1"/>
</dbReference>
<feature type="domain" description="Spen paralogue and orthologue SPOC C-terminal" evidence="5">
    <location>
        <begin position="234"/>
        <end position="345"/>
    </location>
</feature>
<feature type="compositionally biased region" description="Pro residues" evidence="4">
    <location>
        <begin position="56"/>
        <end position="68"/>
    </location>
</feature>
<dbReference type="GO" id="GO:0016491">
    <property type="term" value="F:oxidoreductase activity"/>
    <property type="evidence" value="ECO:0007669"/>
    <property type="project" value="TreeGrafter"/>
</dbReference>
<proteinExistence type="predicted"/>
<keyword evidence="7" id="KW-1185">Reference proteome</keyword>
<dbReference type="Pfam" id="PF02985">
    <property type="entry name" value="HEAT"/>
    <property type="match status" value="1"/>
</dbReference>
<evidence type="ECO:0000313" key="6">
    <source>
        <dbReference type="EMBL" id="OLQ12332.1"/>
    </source>
</evidence>
<sequence length="1330" mass="142131">MGEPPVWLLVAWPFAPKLESPTARALNRGFSLLVMATPETPAAEEGPDAKRAKLNTPPPLPPPPPPVPVATGAPGMRAANGQPALGSGMTALLTQMAARGVTKTQIGPLGQLIGGQGGCSMLPLPGPPGVGMPGGFMGQAGMLGAGCGVPGLSLPGPPSSPPPPGKPVFLAPATTHIQPVSSKPKTNQLAAEFVQASKEKQTEMLKDPTFSRAILQSLAENSGGARVAAVVDEAAEKALWTGMLTLTRNGSKKLPARVALHHGKMQDIMVAVRTASSNSSLLDIKHRVPFDEVARRISTGTVLSLDPRTPTEQRSFDDYIAYFKTKARAGVARLDDGLALYVMTILSIPFICGFHVIAFRFGAPTSAEPPESTSVNPACEKKLQMLEAELPGGTFGQVADMFELALISLMLLRFCQTAQEGLKNGNYEWLESGDNDDIQTPFGSILERIRSEDSDEQLLQGCEWPEQEPIWQAASDAVVWRSGDSLVRFLVNKPLSGHGTLRESIFFRAELPTLARYPPTEGFRVLNEHPVVKCHHLMPVLRNKIESNGLLDDWRKVKTFSCVDVLTWQQSPMNLTESECKLLDSRAIEFLKPGEQLEPECSTRFFTLEGYKSCRDRGHIDFDTFQTVAHMLPPEYIPDITSLRLPMLSTSIEQLPVMLPDIVDMFDSSISLELCLWNSLETALVSRRQQAEKVLKKSFLPRELQAACRQGAGKLLSGLLKALDDSQAYVRQAAAEALGSMGKGAEEAVPKLWALSLNFSEDAQVQTQAAKALGPISNATRAVLPMLGKSLHDSNPEVRKRAAIALGLVGKEAQEAVPELLQTSLIDSNTAAEAVGSIGREAKAAVLPELLKALNDSRAYVRLRASKALWSMGEAVKEAVPELTKALNDSDLHVRYNAARTLASIGRGAREAVPKLVMTLNDSELRGEIDPSVRIAAAEALGAIGKEAKEAVPELAKALDDWHMEVRAAACSALKPMGKEAQEAVPQLLKALYDGRWWVQMHAADALGAIGKEAKEAVLPELRKALCDSGAHGGVRVHAAAALRHIGKKAKEAVPELMKALYDSEALVRAAAAEALGSMGREAKQAVPELMKALYDSEASVRSAAAEALGSMGREAKEAVPVLMKALYDSVSWVRRAAADALGSMGKEATEAVAELMKKLTDSDSRVRRAAAEALGSMGKEATEAVPKLAKALDDVEAEVRYRAADALGSIGKGATEAVQKLRRAAGDSDRPAGESPEVLKSLYELNTHIPRNGSLLGIIGTAGTTVSNAGVKAEPVKEPAMANEVAPAPTTEGDGAGDSNISSKELMDLFSNPDLIKLLSDKDTEEKGK</sequence>
<dbReference type="SUPFAM" id="SSF48371">
    <property type="entry name" value="ARM repeat"/>
    <property type="match status" value="1"/>
</dbReference>
<dbReference type="Pfam" id="PF13646">
    <property type="entry name" value="HEAT_2"/>
    <property type="match status" value="5"/>
</dbReference>
<dbReference type="Pfam" id="PF07744">
    <property type="entry name" value="SPOC"/>
    <property type="match status" value="1"/>
</dbReference>
<dbReference type="EMBL" id="LSRX01000045">
    <property type="protein sequence ID" value="OLQ12332.1"/>
    <property type="molecule type" value="Genomic_DNA"/>
</dbReference>
<dbReference type="SMART" id="SM00567">
    <property type="entry name" value="EZ_HEAT"/>
    <property type="match status" value="15"/>
</dbReference>
<organism evidence="6 7">
    <name type="scientific">Symbiodinium microadriaticum</name>
    <name type="common">Dinoflagellate</name>
    <name type="synonym">Zooxanthella microadriatica</name>
    <dbReference type="NCBI Taxonomy" id="2951"/>
    <lineage>
        <taxon>Eukaryota</taxon>
        <taxon>Sar</taxon>
        <taxon>Alveolata</taxon>
        <taxon>Dinophyceae</taxon>
        <taxon>Suessiales</taxon>
        <taxon>Symbiodiniaceae</taxon>
        <taxon>Symbiodinium</taxon>
    </lineage>
</organism>
<dbReference type="PROSITE" id="PS50077">
    <property type="entry name" value="HEAT_REPEAT"/>
    <property type="match status" value="4"/>
</dbReference>
<dbReference type="PANTHER" id="PTHR12697">
    <property type="entry name" value="PBS LYASE HEAT-LIKE PROTEIN"/>
    <property type="match status" value="1"/>
</dbReference>
<comment type="function">
    <text evidence="2">Catalyzes the hydroxylation of the N(6)-(4-aminobutyl)-L-lysine intermediate produced by deoxyhypusine synthase/DHPS on a critical lysine of the eukaryotic translation initiation factor 5A/eIF-5A. This is the second step of the post-translational modification of that lysine into an unusual amino acid residue named hypusine. Hypusination is unique to mature eIF-5A factor and is essential for its function.</text>
</comment>
<dbReference type="Pfam" id="PF03130">
    <property type="entry name" value="HEAT_PBS"/>
    <property type="match status" value="1"/>
</dbReference>
<feature type="repeat" description="HEAT" evidence="3">
    <location>
        <begin position="1086"/>
        <end position="1120"/>
    </location>
</feature>
<dbReference type="OrthoDB" id="428243at2759"/>
<comment type="caution">
    <text evidence="6">The sequence shown here is derived from an EMBL/GenBank/DDBJ whole genome shotgun (WGS) entry which is preliminary data.</text>
</comment>
<feature type="repeat" description="HEAT" evidence="3">
    <location>
        <begin position="846"/>
        <end position="882"/>
    </location>
</feature>
<reference evidence="6 7" key="1">
    <citation type="submission" date="2016-02" db="EMBL/GenBank/DDBJ databases">
        <title>Genome analysis of coral dinoflagellate symbionts highlights evolutionary adaptations to a symbiotic lifestyle.</title>
        <authorList>
            <person name="Aranda M."/>
            <person name="Li Y."/>
            <person name="Liew Y.J."/>
            <person name="Baumgarten S."/>
            <person name="Simakov O."/>
            <person name="Wilson M."/>
            <person name="Piel J."/>
            <person name="Ashoor H."/>
            <person name="Bougouffa S."/>
            <person name="Bajic V.B."/>
            <person name="Ryu T."/>
            <person name="Ravasi T."/>
            <person name="Bayer T."/>
            <person name="Micklem G."/>
            <person name="Kim H."/>
            <person name="Bhak J."/>
            <person name="Lajeunesse T.C."/>
            <person name="Voolstra C.R."/>
        </authorList>
    </citation>
    <scope>NUCLEOTIDE SEQUENCE [LARGE SCALE GENOMIC DNA]</scope>
    <source>
        <strain evidence="6 7">CCMP2467</strain>
    </source>
</reference>
<evidence type="ECO:0000256" key="1">
    <source>
        <dbReference type="ARBA" id="ARBA00022737"/>
    </source>
</evidence>
<dbReference type="InterPro" id="IPR000357">
    <property type="entry name" value="HEAT"/>
</dbReference>
<feature type="region of interest" description="Disordered" evidence="4">
    <location>
        <begin position="1278"/>
        <end position="1306"/>
    </location>
</feature>
<evidence type="ECO:0000256" key="4">
    <source>
        <dbReference type="SAM" id="MobiDB-lite"/>
    </source>
</evidence>
<dbReference type="InterPro" id="IPR012921">
    <property type="entry name" value="SPOC_C"/>
</dbReference>
<gene>
    <name evidence="6" type="ORF">AK812_SmicGene3821</name>
</gene>
<keyword evidence="1" id="KW-0677">Repeat</keyword>